<evidence type="ECO:0000313" key="12">
    <source>
        <dbReference type="Proteomes" id="UP000190061"/>
    </source>
</evidence>
<comment type="similarity">
    <text evidence="2 10">Belongs to the LolA family.</text>
</comment>
<dbReference type="InterPro" id="IPR004564">
    <property type="entry name" value="OM_lipoprot_carrier_LolA-like"/>
</dbReference>
<evidence type="ECO:0000256" key="6">
    <source>
        <dbReference type="ARBA" id="ARBA00022729"/>
    </source>
</evidence>
<comment type="function">
    <text evidence="10">Participates in the translocation of lipoproteins from the inner membrane to the outer membrane. Only forms a complex with a lipoprotein if the residue after the N-terminal Cys is not an aspartate (The Asp acts as a targeting signal to indicate that the lipoprotein should stay in the inner membrane).</text>
</comment>
<evidence type="ECO:0000256" key="7">
    <source>
        <dbReference type="ARBA" id="ARBA00022764"/>
    </source>
</evidence>
<name>A0A1T4M829_9GAMM</name>
<evidence type="ECO:0000256" key="10">
    <source>
        <dbReference type="HAMAP-Rule" id="MF_00240"/>
    </source>
</evidence>
<evidence type="ECO:0000256" key="8">
    <source>
        <dbReference type="ARBA" id="ARBA00022927"/>
    </source>
</evidence>
<keyword evidence="7 10" id="KW-0574">Periplasm</keyword>
<dbReference type="Gene3D" id="2.50.20.10">
    <property type="entry name" value="Lipoprotein localisation LolA/LolB/LppX"/>
    <property type="match status" value="1"/>
</dbReference>
<feature type="chain" id="PRO_5013415715" description="Outer-membrane lipoprotein carrier protein" evidence="10">
    <location>
        <begin position="24"/>
        <end position="209"/>
    </location>
</feature>
<keyword evidence="11" id="KW-0449">Lipoprotein</keyword>
<sequence length="209" mass="22906" precursor="true">MNQMIRRGTGLLLGTLVAGSAFAGARDELNQFTDGLEGLDGSFTQQVYDARGALKETSSGQVQLSVPRLFRWEYVKPYPQLIVADGTKVWILDPDLEQVTVRPQGAEEQDSPLSALIEPKKLDAKFKVEEAGRTGDLQWLKLTPKDSERASFNSARLAFDDEQLVQMVVVDGVGQRTEIKFSGWQRNPEFAPGTFSYTPAPGVDVIGGG</sequence>
<keyword evidence="8 10" id="KW-0653">Protein transport</keyword>
<reference evidence="11 12" key="1">
    <citation type="submission" date="2017-02" db="EMBL/GenBank/DDBJ databases">
        <authorList>
            <person name="Peterson S.W."/>
        </authorList>
    </citation>
    <scope>NUCLEOTIDE SEQUENCE [LARGE SCALE GENOMIC DNA]</scope>
    <source>
        <strain evidence="11 12">DSM 21749</strain>
    </source>
</reference>
<comment type="subcellular location">
    <subcellularLocation>
        <location evidence="1 10">Periplasm</location>
    </subcellularLocation>
</comment>
<dbReference type="HAMAP" id="MF_00240">
    <property type="entry name" value="LolA"/>
    <property type="match status" value="1"/>
</dbReference>
<dbReference type="GO" id="GO:0044874">
    <property type="term" value="P:lipoprotein localization to outer membrane"/>
    <property type="evidence" value="ECO:0007669"/>
    <property type="project" value="UniProtKB-UniRule"/>
</dbReference>
<dbReference type="GO" id="GO:0030288">
    <property type="term" value="C:outer membrane-bounded periplasmic space"/>
    <property type="evidence" value="ECO:0007669"/>
    <property type="project" value="TreeGrafter"/>
</dbReference>
<evidence type="ECO:0000256" key="2">
    <source>
        <dbReference type="ARBA" id="ARBA00007615"/>
    </source>
</evidence>
<comment type="subunit">
    <text evidence="3 10">Monomer.</text>
</comment>
<keyword evidence="9 10" id="KW-0143">Chaperone</keyword>
<evidence type="ECO:0000256" key="9">
    <source>
        <dbReference type="ARBA" id="ARBA00023186"/>
    </source>
</evidence>
<evidence type="ECO:0000256" key="1">
    <source>
        <dbReference type="ARBA" id="ARBA00004418"/>
    </source>
</evidence>
<dbReference type="AlphaFoldDB" id="A0A1T4M829"/>
<dbReference type="CDD" id="cd16325">
    <property type="entry name" value="LolA"/>
    <property type="match status" value="1"/>
</dbReference>
<dbReference type="GO" id="GO:0042953">
    <property type="term" value="P:lipoprotein transport"/>
    <property type="evidence" value="ECO:0007669"/>
    <property type="project" value="InterPro"/>
</dbReference>
<dbReference type="Proteomes" id="UP000190061">
    <property type="component" value="Unassembled WGS sequence"/>
</dbReference>
<accession>A0A1T4M829</accession>
<dbReference type="SUPFAM" id="SSF89392">
    <property type="entry name" value="Prokaryotic lipoproteins and lipoprotein localization factors"/>
    <property type="match status" value="1"/>
</dbReference>
<organism evidence="11 12">
    <name type="scientific">Lysobacter spongiicola DSM 21749</name>
    <dbReference type="NCBI Taxonomy" id="1122188"/>
    <lineage>
        <taxon>Bacteria</taxon>
        <taxon>Pseudomonadati</taxon>
        <taxon>Pseudomonadota</taxon>
        <taxon>Gammaproteobacteria</taxon>
        <taxon>Lysobacterales</taxon>
        <taxon>Lysobacteraceae</taxon>
        <taxon>Novilysobacter</taxon>
    </lineage>
</organism>
<dbReference type="OrthoDB" id="9787361at2"/>
<dbReference type="InterPro" id="IPR018323">
    <property type="entry name" value="OM_lipoprot_carrier_LolA_Pbac"/>
</dbReference>
<dbReference type="EMBL" id="FUXP01000001">
    <property type="protein sequence ID" value="SJZ63055.1"/>
    <property type="molecule type" value="Genomic_DNA"/>
</dbReference>
<dbReference type="Pfam" id="PF03548">
    <property type="entry name" value="LolA"/>
    <property type="match status" value="1"/>
</dbReference>
<dbReference type="PANTHER" id="PTHR35869">
    <property type="entry name" value="OUTER-MEMBRANE LIPOPROTEIN CARRIER PROTEIN"/>
    <property type="match status" value="1"/>
</dbReference>
<dbReference type="NCBIfam" id="TIGR00547">
    <property type="entry name" value="lolA"/>
    <property type="match status" value="1"/>
</dbReference>
<keyword evidence="6 10" id="KW-0732">Signal</keyword>
<proteinExistence type="inferred from homology"/>
<gene>
    <name evidence="10" type="primary">lolA</name>
    <name evidence="11" type="ORF">SAMN02745674_00312</name>
</gene>
<protein>
    <recommendedName>
        <fullName evidence="4 10">Outer-membrane lipoprotein carrier protein</fullName>
    </recommendedName>
</protein>
<evidence type="ECO:0000256" key="3">
    <source>
        <dbReference type="ARBA" id="ARBA00011245"/>
    </source>
</evidence>
<evidence type="ECO:0000313" key="11">
    <source>
        <dbReference type="EMBL" id="SJZ63055.1"/>
    </source>
</evidence>
<evidence type="ECO:0000256" key="4">
    <source>
        <dbReference type="ARBA" id="ARBA00014035"/>
    </source>
</evidence>
<dbReference type="PANTHER" id="PTHR35869:SF1">
    <property type="entry name" value="OUTER-MEMBRANE LIPOPROTEIN CARRIER PROTEIN"/>
    <property type="match status" value="1"/>
</dbReference>
<keyword evidence="5 10" id="KW-0813">Transport</keyword>
<evidence type="ECO:0000256" key="5">
    <source>
        <dbReference type="ARBA" id="ARBA00022448"/>
    </source>
</evidence>
<dbReference type="STRING" id="1122188.SAMN02745674_00312"/>
<dbReference type="InterPro" id="IPR029046">
    <property type="entry name" value="LolA/LolB/LppX"/>
</dbReference>
<feature type="signal peptide" evidence="10">
    <location>
        <begin position="1"/>
        <end position="23"/>
    </location>
</feature>
<keyword evidence="12" id="KW-1185">Reference proteome</keyword>